<dbReference type="Proteomes" id="UP000261500">
    <property type="component" value="Unplaced"/>
</dbReference>
<keyword evidence="2" id="KW-1185">Reference proteome</keyword>
<reference evidence="1" key="2">
    <citation type="submission" date="2025-09" db="UniProtKB">
        <authorList>
            <consortium name="Ensembl"/>
        </authorList>
    </citation>
    <scope>IDENTIFICATION</scope>
</reference>
<proteinExistence type="predicted"/>
<organism evidence="1 2">
    <name type="scientific">Poecilia latipinna</name>
    <name type="common">sailfin molly</name>
    <dbReference type="NCBI Taxonomy" id="48699"/>
    <lineage>
        <taxon>Eukaryota</taxon>
        <taxon>Metazoa</taxon>
        <taxon>Chordata</taxon>
        <taxon>Craniata</taxon>
        <taxon>Vertebrata</taxon>
        <taxon>Euteleostomi</taxon>
        <taxon>Actinopterygii</taxon>
        <taxon>Neopterygii</taxon>
        <taxon>Teleostei</taxon>
        <taxon>Neoteleostei</taxon>
        <taxon>Acanthomorphata</taxon>
        <taxon>Ovalentaria</taxon>
        <taxon>Atherinomorphae</taxon>
        <taxon>Cyprinodontiformes</taxon>
        <taxon>Poeciliidae</taxon>
        <taxon>Poeciliinae</taxon>
        <taxon>Poecilia</taxon>
    </lineage>
</organism>
<dbReference type="Ensembl" id="ENSPLAT00000027597.1">
    <property type="protein sequence ID" value="ENSPLAP00000018175.1"/>
    <property type="gene ID" value="ENSPLAG00000022765.1"/>
</dbReference>
<dbReference type="AlphaFoldDB" id="A0A3B3UXK8"/>
<protein>
    <submittedName>
        <fullName evidence="1">Uncharacterized protein</fullName>
    </submittedName>
</protein>
<name>A0A3B3UXK8_9TELE</name>
<accession>A0A3B3UXK8</accession>
<evidence type="ECO:0000313" key="2">
    <source>
        <dbReference type="Proteomes" id="UP000261500"/>
    </source>
</evidence>
<dbReference type="STRING" id="48699.ENSPLAP00000018175"/>
<dbReference type="GeneTree" id="ENSGT00940000180190"/>
<reference evidence="1" key="1">
    <citation type="submission" date="2025-08" db="UniProtKB">
        <authorList>
            <consortium name="Ensembl"/>
        </authorList>
    </citation>
    <scope>IDENTIFICATION</scope>
</reference>
<sequence>MSYTKFVASLARAKSGNINKIRISPSRCLSTVASPKSQEEKEPQRQLEGCATKNAKDVRLNRIHIDFDNTEEAYKSKNNIELLRSLLVFNLCRIDILVEKNKGVITFYNLHGNFSNLEYFLN</sequence>
<evidence type="ECO:0000313" key="1">
    <source>
        <dbReference type="Ensembl" id="ENSPLAP00000018175.1"/>
    </source>
</evidence>